<evidence type="ECO:0000256" key="5">
    <source>
        <dbReference type="ARBA" id="ARBA00023235"/>
    </source>
</evidence>
<evidence type="ECO:0000256" key="2">
    <source>
        <dbReference type="ARBA" id="ARBA00013194"/>
    </source>
</evidence>
<protein>
    <recommendedName>
        <fullName evidence="2">peptidylprolyl isomerase</fullName>
        <ecNumber evidence="2">5.2.1.8</ecNumber>
    </recommendedName>
</protein>
<dbReference type="EMBL" id="CP069362">
    <property type="protein sequence ID" value="WGS64449.1"/>
    <property type="molecule type" value="Genomic_DNA"/>
</dbReference>
<feature type="domain" description="PpiC" evidence="6">
    <location>
        <begin position="176"/>
        <end position="296"/>
    </location>
</feature>
<dbReference type="Proteomes" id="UP001232493">
    <property type="component" value="Chromosome"/>
</dbReference>
<proteinExistence type="predicted"/>
<evidence type="ECO:0000313" key="7">
    <source>
        <dbReference type="EMBL" id="WGS64449.1"/>
    </source>
</evidence>
<evidence type="ECO:0000256" key="1">
    <source>
        <dbReference type="ARBA" id="ARBA00000971"/>
    </source>
</evidence>
<dbReference type="Pfam" id="PF13145">
    <property type="entry name" value="Rotamase_2"/>
    <property type="match status" value="1"/>
</dbReference>
<reference evidence="7 8" key="1">
    <citation type="submission" date="2021-02" db="EMBL/GenBank/DDBJ databases">
        <title>Characterization of Marinitoga sp. nov. str. BP5-C20A.</title>
        <authorList>
            <person name="Erauso G."/>
            <person name="Postec A."/>
        </authorList>
    </citation>
    <scope>NUCLEOTIDE SEQUENCE [LARGE SCALE GENOMIC DNA]</scope>
    <source>
        <strain evidence="7 8">BP5-C20A</strain>
    </source>
</reference>
<dbReference type="PANTHER" id="PTHR47245">
    <property type="entry name" value="PEPTIDYLPROLYL ISOMERASE"/>
    <property type="match status" value="1"/>
</dbReference>
<keyword evidence="3" id="KW-0732">Signal</keyword>
<dbReference type="InterPro" id="IPR027304">
    <property type="entry name" value="Trigger_fact/SurA_dom_sf"/>
</dbReference>
<keyword evidence="8" id="KW-1185">Reference proteome</keyword>
<name>A0ABY8PPC5_9BACT</name>
<evidence type="ECO:0000256" key="3">
    <source>
        <dbReference type="ARBA" id="ARBA00022729"/>
    </source>
</evidence>
<organism evidence="7 8">
    <name type="scientific">Marinitoga aeolica</name>
    <dbReference type="NCBI Taxonomy" id="2809031"/>
    <lineage>
        <taxon>Bacteria</taxon>
        <taxon>Thermotogati</taxon>
        <taxon>Thermotogota</taxon>
        <taxon>Thermotogae</taxon>
        <taxon>Petrotogales</taxon>
        <taxon>Petrotogaceae</taxon>
        <taxon>Marinitoga</taxon>
    </lineage>
</organism>
<dbReference type="InterPro" id="IPR000297">
    <property type="entry name" value="PPIase_PpiC"/>
</dbReference>
<comment type="catalytic activity">
    <reaction evidence="1">
        <text>[protein]-peptidylproline (omega=180) = [protein]-peptidylproline (omega=0)</text>
        <dbReference type="Rhea" id="RHEA:16237"/>
        <dbReference type="Rhea" id="RHEA-COMP:10747"/>
        <dbReference type="Rhea" id="RHEA-COMP:10748"/>
        <dbReference type="ChEBI" id="CHEBI:83833"/>
        <dbReference type="ChEBI" id="CHEBI:83834"/>
        <dbReference type="EC" id="5.2.1.8"/>
    </reaction>
</comment>
<dbReference type="EC" id="5.2.1.8" evidence="2"/>
<sequence length="343" mass="39962">MRKTLLLVFILLFVFTSFAIVKYEDLEAKTIAVINGESINYDYFQSQAKTLEILRSINKLNNTFYKILVGSTEGNSVIQKYEKTKLDKLAGEILFIQFTEKIKGLDLKRNELYNSIKSQVESIFNSSKLSENDILLYLISKGFENKEQYIYNIYHDKLYQRAVSAIYQYLIDNVTVSENEIRDEYDKNKDKYFKPQAADIKLVLLNSSDDASLAYQKIIDGYYTFDDIYKNKISSNEATMMRVNIDNEQSDFLKTIRSSFPGAILKPMKYNNDSYALIKIEKKYPKTQMTFEEARPDIIKNLKDEKAKKLFDKLVSSDFQQFKNDSEVIINSKYFKGDETNGN</sequence>
<dbReference type="GO" id="GO:0016853">
    <property type="term" value="F:isomerase activity"/>
    <property type="evidence" value="ECO:0007669"/>
    <property type="project" value="UniProtKB-KW"/>
</dbReference>
<gene>
    <name evidence="7" type="ORF">JRV97_08710</name>
</gene>
<evidence type="ECO:0000313" key="8">
    <source>
        <dbReference type="Proteomes" id="UP001232493"/>
    </source>
</evidence>
<evidence type="ECO:0000256" key="4">
    <source>
        <dbReference type="ARBA" id="ARBA00023110"/>
    </source>
</evidence>
<dbReference type="RefSeq" id="WP_280998102.1">
    <property type="nucleotide sequence ID" value="NZ_CP069362.1"/>
</dbReference>
<dbReference type="InterPro" id="IPR050245">
    <property type="entry name" value="PrsA_foldase"/>
</dbReference>
<dbReference type="PANTHER" id="PTHR47245:SF1">
    <property type="entry name" value="FOLDASE PROTEIN PRSA"/>
    <property type="match status" value="1"/>
</dbReference>
<dbReference type="Gene3D" id="6.10.140.970">
    <property type="match status" value="1"/>
</dbReference>
<keyword evidence="5 7" id="KW-0413">Isomerase</keyword>
<dbReference type="SUPFAM" id="SSF109998">
    <property type="entry name" value="Triger factor/SurA peptide-binding domain-like"/>
    <property type="match status" value="1"/>
</dbReference>
<keyword evidence="4" id="KW-0697">Rotamase</keyword>
<evidence type="ECO:0000259" key="6">
    <source>
        <dbReference type="Pfam" id="PF13145"/>
    </source>
</evidence>
<accession>A0ABY8PPC5</accession>